<sequence>MLQPVLQSMWKRYCFYMENAMQASTKLPVQNIEYWQNRLFTNAIIYALPGSLLALIPSVYLECRSGNVFLAGFNVFALVTVAAIALARGISLHTRRIWLSAIIAVFAIVLTALLGTFSMACIYLFSLSVFVALQFSDRIAYGTVIFNFLVCAGFALVIHYKLFPIPLLEQITLDRWIIYSANFVFMDIVVVVLIRQTLNGLSNTMHKELSLYNELQQEAVIKADLNAGLKNSEAQYRTLFYQSPSPKLIFDAQSLRILQVNDAAVRNYGYSLQEFLQMKITDIYPDRYDADEIVNAQTNLHVGAPLSQTTQHLGKNGDYIHVEVNRADISYQGKPACMIVATDITQRVNHIDAIQKQNDRLLEIAHMQSHILRLPLARIMALSDLIEQEYKHTVDPKLLGYLNTSANELDNAIKAVVNKSADILTEQQSKNN</sequence>
<evidence type="ECO:0000256" key="1">
    <source>
        <dbReference type="SAM" id="Phobius"/>
    </source>
</evidence>
<feature type="transmembrane region" description="Helical" evidence="1">
    <location>
        <begin position="97"/>
        <end position="127"/>
    </location>
</feature>
<dbReference type="NCBIfam" id="TIGR00229">
    <property type="entry name" value="sensory_box"/>
    <property type="match status" value="1"/>
</dbReference>
<reference evidence="3 4" key="1">
    <citation type="submission" date="2019-07" db="EMBL/GenBank/DDBJ databases">
        <authorList>
            <person name="Kim J."/>
        </authorList>
    </citation>
    <scope>NUCLEOTIDE SEQUENCE [LARGE SCALE GENOMIC DNA]</scope>
    <source>
        <strain evidence="4">dk17</strain>
    </source>
</reference>
<dbReference type="InterPro" id="IPR036097">
    <property type="entry name" value="HisK_dim/P_sf"/>
</dbReference>
<proteinExistence type="predicted"/>
<keyword evidence="1" id="KW-1133">Transmembrane helix</keyword>
<evidence type="ECO:0000313" key="4">
    <source>
        <dbReference type="Proteomes" id="UP000320042"/>
    </source>
</evidence>
<keyword evidence="1" id="KW-0812">Transmembrane</keyword>
<evidence type="ECO:0000259" key="2">
    <source>
        <dbReference type="PROSITE" id="PS50112"/>
    </source>
</evidence>
<organism evidence="3 4">
    <name type="scientific">Mucilaginibacter pallidiroseus</name>
    <dbReference type="NCBI Taxonomy" id="2599295"/>
    <lineage>
        <taxon>Bacteria</taxon>
        <taxon>Pseudomonadati</taxon>
        <taxon>Bacteroidota</taxon>
        <taxon>Sphingobacteriia</taxon>
        <taxon>Sphingobacteriales</taxon>
        <taxon>Sphingobacteriaceae</taxon>
        <taxon>Mucilaginibacter</taxon>
    </lineage>
</organism>
<protein>
    <submittedName>
        <fullName evidence="3">PAS domain S-box protein</fullName>
    </submittedName>
</protein>
<dbReference type="Proteomes" id="UP000320042">
    <property type="component" value="Unassembled WGS sequence"/>
</dbReference>
<dbReference type="OrthoDB" id="6231665at2"/>
<name>A0A563UEX8_9SPHI</name>
<gene>
    <name evidence="3" type="ORF">FPZ43_08640</name>
</gene>
<dbReference type="EMBL" id="VOEJ01000003">
    <property type="protein sequence ID" value="TWR29908.1"/>
    <property type="molecule type" value="Genomic_DNA"/>
</dbReference>
<dbReference type="AlphaFoldDB" id="A0A563UEX8"/>
<keyword evidence="1" id="KW-0472">Membrane</keyword>
<dbReference type="CDD" id="cd00130">
    <property type="entry name" value="PAS"/>
    <property type="match status" value="1"/>
</dbReference>
<feature type="domain" description="PAS" evidence="2">
    <location>
        <begin position="232"/>
        <end position="276"/>
    </location>
</feature>
<dbReference type="Pfam" id="PF13426">
    <property type="entry name" value="PAS_9"/>
    <property type="match status" value="1"/>
</dbReference>
<dbReference type="InterPro" id="IPR048437">
    <property type="entry name" value="MASE11"/>
</dbReference>
<dbReference type="PROSITE" id="PS50112">
    <property type="entry name" value="PAS"/>
    <property type="match status" value="1"/>
</dbReference>
<dbReference type="SUPFAM" id="SSF47384">
    <property type="entry name" value="Homodimeric domain of signal transducing histidine kinase"/>
    <property type="match status" value="1"/>
</dbReference>
<dbReference type="InterPro" id="IPR035965">
    <property type="entry name" value="PAS-like_dom_sf"/>
</dbReference>
<feature type="transmembrane region" description="Helical" evidence="1">
    <location>
        <begin position="68"/>
        <end position="91"/>
    </location>
</feature>
<feature type="transmembrane region" description="Helical" evidence="1">
    <location>
        <begin position="43"/>
        <end position="61"/>
    </location>
</feature>
<dbReference type="Gene3D" id="3.30.450.20">
    <property type="entry name" value="PAS domain"/>
    <property type="match status" value="1"/>
</dbReference>
<feature type="transmembrane region" description="Helical" evidence="1">
    <location>
        <begin position="176"/>
        <end position="194"/>
    </location>
</feature>
<comment type="caution">
    <text evidence="3">The sequence shown here is derived from an EMBL/GenBank/DDBJ whole genome shotgun (WGS) entry which is preliminary data.</text>
</comment>
<dbReference type="SMART" id="SM00091">
    <property type="entry name" value="PAS"/>
    <property type="match status" value="1"/>
</dbReference>
<dbReference type="Pfam" id="PF20969">
    <property type="entry name" value="MASE11"/>
    <property type="match status" value="1"/>
</dbReference>
<accession>A0A563UEX8</accession>
<dbReference type="InterPro" id="IPR000014">
    <property type="entry name" value="PAS"/>
</dbReference>
<evidence type="ECO:0000313" key="3">
    <source>
        <dbReference type="EMBL" id="TWR29908.1"/>
    </source>
</evidence>
<dbReference type="SUPFAM" id="SSF55785">
    <property type="entry name" value="PYP-like sensor domain (PAS domain)"/>
    <property type="match status" value="1"/>
</dbReference>
<keyword evidence="4" id="KW-1185">Reference proteome</keyword>
<feature type="transmembrane region" description="Helical" evidence="1">
    <location>
        <begin position="139"/>
        <end position="160"/>
    </location>
</feature>
<dbReference type="GO" id="GO:0000155">
    <property type="term" value="F:phosphorelay sensor kinase activity"/>
    <property type="evidence" value="ECO:0007669"/>
    <property type="project" value="InterPro"/>
</dbReference>